<dbReference type="OrthoDB" id="2012664at2759"/>
<dbReference type="SUPFAM" id="SSF53098">
    <property type="entry name" value="Ribonuclease H-like"/>
    <property type="match status" value="1"/>
</dbReference>
<gene>
    <name evidence="3" type="ORF">RHSIM_Rhsim09G0032000</name>
</gene>
<feature type="compositionally biased region" description="Polar residues" evidence="1">
    <location>
        <begin position="8"/>
        <end position="17"/>
    </location>
</feature>
<dbReference type="AlphaFoldDB" id="A0A834GH63"/>
<dbReference type="PANTHER" id="PTHR32166">
    <property type="entry name" value="OSJNBA0013A04.12 PROTEIN"/>
    <property type="match status" value="1"/>
</dbReference>
<evidence type="ECO:0000256" key="1">
    <source>
        <dbReference type="SAM" id="MobiDB-lite"/>
    </source>
</evidence>
<dbReference type="EMBL" id="WJXA01000009">
    <property type="protein sequence ID" value="KAF7131997.1"/>
    <property type="molecule type" value="Genomic_DNA"/>
</dbReference>
<reference evidence="3" key="1">
    <citation type="submission" date="2019-11" db="EMBL/GenBank/DDBJ databases">
        <authorList>
            <person name="Liu Y."/>
            <person name="Hou J."/>
            <person name="Li T.-Q."/>
            <person name="Guan C.-H."/>
            <person name="Wu X."/>
            <person name="Wu H.-Z."/>
            <person name="Ling F."/>
            <person name="Zhang R."/>
            <person name="Shi X.-G."/>
            <person name="Ren J.-P."/>
            <person name="Chen E.-F."/>
            <person name="Sun J.-M."/>
        </authorList>
    </citation>
    <scope>NUCLEOTIDE SEQUENCE</scope>
    <source>
        <strain evidence="3">Adult_tree_wgs_1</strain>
        <tissue evidence="3">Leaves</tissue>
    </source>
</reference>
<evidence type="ECO:0000313" key="4">
    <source>
        <dbReference type="Proteomes" id="UP000626092"/>
    </source>
</evidence>
<sequence length="620" mass="70305">MSMDYTHIPSSEASNSEPVLKRNSDDVGWDYGVIVDVKNKDRLKCILCGNQYTGGVSRMKKHIAQVTEDDASCTKASKEDILKCKKALDEIATKKKEKKQGGMNLREEVNIAHEGDEFEDDEVEHVGSRKRPHVPGPMDRYTNINPGSSDTSGFKKTKQPNINDALWKKRSYEVSQYLARWVYEAGIPFHAIDNDSFKRFVEADGQFGPGYQPPSQYQLREPLLKEEEDSEASHMGVYIFEYVDKFIEDIGAQNVVQVVTDNASNNMAAADLLKIKRPNIFWTSCGTHTINLMLEGIGKQSKFKGIIDKAKAFTIFVYAHHNTLAMMRKYTKRRDIVTPGITRFATTFLTLQSLMEKKQKLRAMFSSEAWDKSKWAKSPKGKTAFATVMSTAFWNGVTLCLKVFGPLVMVLRLDGDRKPSMGFVYGELKNAKEEIKEAYKQVETNYRPILDVIDEKAKGRLDSALHLMAYFLNPFYFYKDHTIQDDPIIMDGVLTCVETFFPDDVNVQDEVINRELFKYKNKDGGFRRPLATMGCATNNDYYDPVYVQFNAKLINKKRKGEDVLRASEATNAQGWIVEGCDVDEEDPVSGLTWEMIGEATEADEVLQPRSTRNVGSTRAT</sequence>
<protein>
    <recommendedName>
        <fullName evidence="2">DUF659 domain-containing protein</fullName>
    </recommendedName>
</protein>
<dbReference type="PANTHER" id="PTHR32166:SF74">
    <property type="entry name" value="OS05G0256350 PROTEIN"/>
    <property type="match status" value="1"/>
</dbReference>
<dbReference type="Pfam" id="PF04937">
    <property type="entry name" value="DUF659"/>
    <property type="match status" value="1"/>
</dbReference>
<name>A0A834GH63_RHOSS</name>
<dbReference type="InterPro" id="IPR012337">
    <property type="entry name" value="RNaseH-like_sf"/>
</dbReference>
<comment type="caution">
    <text evidence="3">The sequence shown here is derived from an EMBL/GenBank/DDBJ whole genome shotgun (WGS) entry which is preliminary data.</text>
</comment>
<evidence type="ECO:0000313" key="3">
    <source>
        <dbReference type="EMBL" id="KAF7131997.1"/>
    </source>
</evidence>
<dbReference type="InterPro" id="IPR007021">
    <property type="entry name" value="DUF659"/>
</dbReference>
<feature type="region of interest" description="Disordered" evidence="1">
    <location>
        <begin position="120"/>
        <end position="157"/>
    </location>
</feature>
<dbReference type="Proteomes" id="UP000626092">
    <property type="component" value="Unassembled WGS sequence"/>
</dbReference>
<feature type="compositionally biased region" description="Polar residues" evidence="1">
    <location>
        <begin position="142"/>
        <end position="157"/>
    </location>
</feature>
<proteinExistence type="predicted"/>
<feature type="domain" description="DUF659" evidence="2">
    <location>
        <begin position="233"/>
        <end position="312"/>
    </location>
</feature>
<accession>A0A834GH63</accession>
<keyword evidence="4" id="KW-1185">Reference proteome</keyword>
<evidence type="ECO:0000259" key="2">
    <source>
        <dbReference type="Pfam" id="PF04937"/>
    </source>
</evidence>
<organism evidence="3 4">
    <name type="scientific">Rhododendron simsii</name>
    <name type="common">Sims's rhododendron</name>
    <dbReference type="NCBI Taxonomy" id="118357"/>
    <lineage>
        <taxon>Eukaryota</taxon>
        <taxon>Viridiplantae</taxon>
        <taxon>Streptophyta</taxon>
        <taxon>Embryophyta</taxon>
        <taxon>Tracheophyta</taxon>
        <taxon>Spermatophyta</taxon>
        <taxon>Magnoliopsida</taxon>
        <taxon>eudicotyledons</taxon>
        <taxon>Gunneridae</taxon>
        <taxon>Pentapetalae</taxon>
        <taxon>asterids</taxon>
        <taxon>Ericales</taxon>
        <taxon>Ericaceae</taxon>
        <taxon>Ericoideae</taxon>
        <taxon>Rhodoreae</taxon>
        <taxon>Rhododendron</taxon>
    </lineage>
</organism>
<feature type="region of interest" description="Disordered" evidence="1">
    <location>
        <begin position="1"/>
        <end position="21"/>
    </location>
</feature>